<dbReference type="EMBL" id="JBHUJB010000073">
    <property type="protein sequence ID" value="MFD2160256.1"/>
    <property type="molecule type" value="Genomic_DNA"/>
</dbReference>
<dbReference type="InterPro" id="IPR027417">
    <property type="entry name" value="P-loop_NTPase"/>
</dbReference>
<evidence type="ECO:0000313" key="1">
    <source>
        <dbReference type="EMBL" id="MFD2160256.1"/>
    </source>
</evidence>
<dbReference type="RefSeq" id="WP_377086837.1">
    <property type="nucleotide sequence ID" value="NZ_JBHSJL010000014.1"/>
</dbReference>
<name>A0ABW4ZE10_9BACT</name>
<keyword evidence="2" id="KW-1185">Reference proteome</keyword>
<dbReference type="SUPFAM" id="SSF52540">
    <property type="entry name" value="P-loop containing nucleoside triphosphate hydrolases"/>
    <property type="match status" value="1"/>
</dbReference>
<reference evidence="2" key="1">
    <citation type="journal article" date="2019" name="Int. J. Syst. Evol. Microbiol.">
        <title>The Global Catalogue of Microorganisms (GCM) 10K type strain sequencing project: providing services to taxonomists for standard genome sequencing and annotation.</title>
        <authorList>
            <consortium name="The Broad Institute Genomics Platform"/>
            <consortium name="The Broad Institute Genome Sequencing Center for Infectious Disease"/>
            <person name="Wu L."/>
            <person name="Ma J."/>
        </authorList>
    </citation>
    <scope>NUCLEOTIDE SEQUENCE [LARGE SCALE GENOMIC DNA]</scope>
    <source>
        <strain evidence="2">CCUG 57942</strain>
    </source>
</reference>
<sequence length="75" mass="8438">MPFLTDLKSELTIILVSHSIGQVERIADFSALMLDGKIIEKGTPQHLLSGEHHHWTEQFAKGQLTSMEARPNNEI</sequence>
<gene>
    <name evidence="1" type="ORF">ACFSW8_15240</name>
</gene>
<accession>A0ABW4ZE10</accession>
<protein>
    <submittedName>
        <fullName evidence="1">Uncharacterized protein</fullName>
    </submittedName>
</protein>
<evidence type="ECO:0000313" key="2">
    <source>
        <dbReference type="Proteomes" id="UP001597389"/>
    </source>
</evidence>
<organism evidence="1 2">
    <name type="scientific">Rubritalea tangerina</name>
    <dbReference type="NCBI Taxonomy" id="430798"/>
    <lineage>
        <taxon>Bacteria</taxon>
        <taxon>Pseudomonadati</taxon>
        <taxon>Verrucomicrobiota</taxon>
        <taxon>Verrucomicrobiia</taxon>
        <taxon>Verrucomicrobiales</taxon>
        <taxon>Rubritaleaceae</taxon>
        <taxon>Rubritalea</taxon>
    </lineage>
</organism>
<dbReference type="Proteomes" id="UP001597389">
    <property type="component" value="Unassembled WGS sequence"/>
</dbReference>
<dbReference type="Gene3D" id="3.40.50.300">
    <property type="entry name" value="P-loop containing nucleotide triphosphate hydrolases"/>
    <property type="match status" value="1"/>
</dbReference>
<comment type="caution">
    <text evidence="1">The sequence shown here is derived from an EMBL/GenBank/DDBJ whole genome shotgun (WGS) entry which is preliminary data.</text>
</comment>
<proteinExistence type="predicted"/>